<feature type="transmembrane region" description="Helical" evidence="6">
    <location>
        <begin position="368"/>
        <end position="395"/>
    </location>
</feature>
<keyword evidence="5 6" id="KW-0472">Membrane</keyword>
<dbReference type="PANTHER" id="PTHR23513">
    <property type="entry name" value="INTEGRAL MEMBRANE EFFLUX PROTEIN-RELATED"/>
    <property type="match status" value="1"/>
</dbReference>
<feature type="transmembrane region" description="Helical" evidence="6">
    <location>
        <begin position="164"/>
        <end position="184"/>
    </location>
</feature>
<keyword evidence="2" id="KW-1003">Cell membrane</keyword>
<dbReference type="CDD" id="cd06173">
    <property type="entry name" value="MFS_MefA_like"/>
    <property type="match status" value="1"/>
</dbReference>
<accession>A0ABW8EE64</accession>
<evidence type="ECO:0000256" key="6">
    <source>
        <dbReference type="SAM" id="Phobius"/>
    </source>
</evidence>
<dbReference type="RefSeq" id="WP_402379482.1">
    <property type="nucleotide sequence ID" value="NZ_JBIUYY010000004.1"/>
</dbReference>
<evidence type="ECO:0000256" key="4">
    <source>
        <dbReference type="ARBA" id="ARBA00022989"/>
    </source>
</evidence>
<dbReference type="InterPro" id="IPR036259">
    <property type="entry name" value="MFS_trans_sf"/>
</dbReference>
<feature type="transmembrane region" description="Helical" evidence="6">
    <location>
        <begin position="288"/>
        <end position="306"/>
    </location>
</feature>
<dbReference type="SUPFAM" id="SSF103473">
    <property type="entry name" value="MFS general substrate transporter"/>
    <property type="match status" value="1"/>
</dbReference>
<proteinExistence type="predicted"/>
<comment type="caution">
    <text evidence="7">The sequence shown here is derived from an EMBL/GenBank/DDBJ whole genome shotgun (WGS) entry which is preliminary data.</text>
</comment>
<feature type="transmembrane region" description="Helical" evidence="6">
    <location>
        <begin position="225"/>
        <end position="249"/>
    </location>
</feature>
<feature type="transmembrane region" description="Helical" evidence="6">
    <location>
        <begin position="343"/>
        <end position="362"/>
    </location>
</feature>
<feature type="transmembrane region" description="Helical" evidence="6">
    <location>
        <begin position="312"/>
        <end position="331"/>
    </location>
</feature>
<name>A0ABW8EE64_STRT5</name>
<sequence>MKDKGGLGRFVTARTVSILGDRLAETALPIVILLATGDALVAGLVTAANVAPTFLISLPVGDWVDRSERRRLMITADLWRAGLSAILAFALLAPYPSAAVLILVSFLLGCGDVVFNVSSQSYLPALVPSTRIMRANTVLETGDAAATLGGPALAGVVITRFSASVAVALNAVSFLLSAVLLLRLPNSRTSPAAREKDLDRSERPGRFAEMTAGVRLLLRDPTQRLLQLGGAYLYLAAGSAGIMVISVAVQELRLSTVEVGLLLSAAGIGGLAVGFVIARLVERAPWGPLLGTAVLGIGLTCVWLAFSGGFGTAFAAVLLMDGFSALAFITVGSARQIFTPAALLGRLTAATGIVNGTVRTLGAAGGGALVLALGARGACLALGLCGVAAAVPLLLAPTARTAMANGQADEGSTPADTRTATDA</sequence>
<protein>
    <submittedName>
        <fullName evidence="7">MFS transporter</fullName>
    </submittedName>
</protein>
<dbReference type="InterPro" id="IPR011701">
    <property type="entry name" value="MFS"/>
</dbReference>
<dbReference type="Proteomes" id="UP001617351">
    <property type="component" value="Unassembled WGS sequence"/>
</dbReference>
<dbReference type="EMBL" id="JBIUYY010000004">
    <property type="protein sequence ID" value="MFJ2821524.1"/>
    <property type="molecule type" value="Genomic_DNA"/>
</dbReference>
<reference evidence="7 8" key="1">
    <citation type="submission" date="2024-10" db="EMBL/GenBank/DDBJ databases">
        <title>The Natural Products Discovery Center: Release of the First 8490 Sequenced Strains for Exploring Actinobacteria Biosynthetic Diversity.</title>
        <authorList>
            <person name="Kalkreuter E."/>
            <person name="Kautsar S.A."/>
            <person name="Yang D."/>
            <person name="Bader C.D."/>
            <person name="Teijaro C.N."/>
            <person name="Fluegel L."/>
            <person name="Davis C.M."/>
            <person name="Simpson J.R."/>
            <person name="Lauterbach L."/>
            <person name="Steele A.D."/>
            <person name="Gui C."/>
            <person name="Meng S."/>
            <person name="Li G."/>
            <person name="Viehrig K."/>
            <person name="Ye F."/>
            <person name="Su P."/>
            <person name="Kiefer A.F."/>
            <person name="Nichols A."/>
            <person name="Cepeda A.J."/>
            <person name="Yan W."/>
            <person name="Fan B."/>
            <person name="Jiang Y."/>
            <person name="Adhikari A."/>
            <person name="Zheng C.-J."/>
            <person name="Schuster L."/>
            <person name="Cowan T.M."/>
            <person name="Smanski M.J."/>
            <person name="Chevrette M.G."/>
            <person name="De Carvalho L.P.S."/>
            <person name="Shen B."/>
        </authorList>
    </citation>
    <scope>NUCLEOTIDE SEQUENCE [LARGE SCALE GENOMIC DNA]</scope>
    <source>
        <strain evidence="7 8">NPDC087220</strain>
    </source>
</reference>
<evidence type="ECO:0000256" key="1">
    <source>
        <dbReference type="ARBA" id="ARBA00004651"/>
    </source>
</evidence>
<comment type="subcellular location">
    <subcellularLocation>
        <location evidence="1">Cell membrane</location>
        <topology evidence="1">Multi-pass membrane protein</topology>
    </subcellularLocation>
</comment>
<evidence type="ECO:0000313" key="8">
    <source>
        <dbReference type="Proteomes" id="UP001617351"/>
    </source>
</evidence>
<gene>
    <name evidence="7" type="ORF">ACIO7M_10460</name>
</gene>
<feature type="transmembrane region" description="Helical" evidence="6">
    <location>
        <begin position="27"/>
        <end position="51"/>
    </location>
</feature>
<keyword evidence="4 6" id="KW-1133">Transmembrane helix</keyword>
<dbReference type="PANTHER" id="PTHR23513:SF6">
    <property type="entry name" value="MAJOR FACILITATOR SUPERFAMILY ASSOCIATED DOMAIN-CONTAINING PROTEIN"/>
    <property type="match status" value="1"/>
</dbReference>
<evidence type="ECO:0000256" key="2">
    <source>
        <dbReference type="ARBA" id="ARBA00022475"/>
    </source>
</evidence>
<evidence type="ECO:0000313" key="7">
    <source>
        <dbReference type="EMBL" id="MFJ2821524.1"/>
    </source>
</evidence>
<keyword evidence="8" id="KW-1185">Reference proteome</keyword>
<dbReference type="Pfam" id="PF07690">
    <property type="entry name" value="MFS_1"/>
    <property type="match status" value="1"/>
</dbReference>
<organism evidence="7 8">
    <name type="scientific">Streptomyces toxytricini</name>
    <name type="common">Actinomyces toxytricini</name>
    <dbReference type="NCBI Taxonomy" id="67369"/>
    <lineage>
        <taxon>Bacteria</taxon>
        <taxon>Bacillati</taxon>
        <taxon>Actinomycetota</taxon>
        <taxon>Actinomycetes</taxon>
        <taxon>Kitasatosporales</taxon>
        <taxon>Streptomycetaceae</taxon>
        <taxon>Streptomyces</taxon>
    </lineage>
</organism>
<evidence type="ECO:0000256" key="5">
    <source>
        <dbReference type="ARBA" id="ARBA00023136"/>
    </source>
</evidence>
<evidence type="ECO:0000256" key="3">
    <source>
        <dbReference type="ARBA" id="ARBA00022692"/>
    </source>
</evidence>
<dbReference type="Gene3D" id="1.20.1250.20">
    <property type="entry name" value="MFS general substrate transporter like domains"/>
    <property type="match status" value="1"/>
</dbReference>
<feature type="transmembrane region" description="Helical" evidence="6">
    <location>
        <begin position="261"/>
        <end position="281"/>
    </location>
</feature>
<keyword evidence="3 6" id="KW-0812">Transmembrane</keyword>